<gene>
    <name evidence="1" type="ORF">USDA257_c43140</name>
</gene>
<protein>
    <submittedName>
        <fullName evidence="1">Uncharacterized protein</fullName>
    </submittedName>
</protein>
<dbReference type="HOGENOM" id="CLU_2755712_0_0_5"/>
<evidence type="ECO:0000313" key="1">
    <source>
        <dbReference type="EMBL" id="AFL52853.1"/>
    </source>
</evidence>
<evidence type="ECO:0000313" key="2">
    <source>
        <dbReference type="Proteomes" id="UP000006180"/>
    </source>
</evidence>
<dbReference type="KEGG" id="sfd:USDA257_c43140"/>
<dbReference type="Proteomes" id="UP000006180">
    <property type="component" value="Chromosome"/>
</dbReference>
<dbReference type="EMBL" id="CP003563">
    <property type="protein sequence ID" value="AFL52853.1"/>
    <property type="molecule type" value="Genomic_DNA"/>
</dbReference>
<name>I3XAE7_SINF2</name>
<dbReference type="AlphaFoldDB" id="I3XAE7"/>
<sequence>MQFLLSWLTAACASHDAAALYAAGDAPSRRSEPARGSEARRVDPMLARCNADNGMACERDGIAGRSGLSE</sequence>
<reference evidence="1 2" key="1">
    <citation type="journal article" date="2012" name="J. Bacteriol.">
        <title>Complete genome sequence of the broad-host-range strain Sinorhizobium fredii USDA257.</title>
        <authorList>
            <person name="Schuldes J."/>
            <person name="Rodriguez Orbegoso M."/>
            <person name="Schmeisser C."/>
            <person name="Krishnan H.B."/>
            <person name="Daniel R."/>
            <person name="Streit W.R."/>
        </authorList>
    </citation>
    <scope>NUCLEOTIDE SEQUENCE [LARGE SCALE GENOMIC DNA]</scope>
    <source>
        <strain evidence="1 2">USDA 257</strain>
    </source>
</reference>
<organism evidence="1 2">
    <name type="scientific">Sinorhizobium fredii (strain USDA 257)</name>
    <dbReference type="NCBI Taxonomy" id="1185652"/>
    <lineage>
        <taxon>Bacteria</taxon>
        <taxon>Pseudomonadati</taxon>
        <taxon>Pseudomonadota</taxon>
        <taxon>Alphaproteobacteria</taxon>
        <taxon>Hyphomicrobiales</taxon>
        <taxon>Rhizobiaceae</taxon>
        <taxon>Sinorhizobium/Ensifer group</taxon>
        <taxon>Sinorhizobium</taxon>
    </lineage>
</organism>
<accession>I3XAE7</accession>
<proteinExistence type="predicted"/>